<protein>
    <submittedName>
        <fullName evidence="1">Plasmid replication initiator protein</fullName>
    </submittedName>
</protein>
<dbReference type="AlphaFoldDB" id="A0A101P5N5"/>
<evidence type="ECO:0000313" key="1">
    <source>
        <dbReference type="EMBL" id="KUN05365.1"/>
    </source>
</evidence>
<comment type="caution">
    <text evidence="1">The sequence shown here is derived from an EMBL/GenBank/DDBJ whole genome shotgun (WGS) entry which is preliminary data.</text>
</comment>
<sequence>MQALSEADRDLIRLVSDPLFSRWKEQIKSIGGCANPIYLSGSTVTRDAVTGEVISSYSTDGEPGERLAVRCRNRRASACEPCSRLHAGDTFQLVRAGLSGGKGVPDAVRDRSRLFVTLTAPSFGPVHRALGGAPCRPRRDDPRCEHGRRLGCGLTHTEDDPLVGMPLCPDCYDYVGHVLWHAHAGRLWDRFTTAVRRYLASAGGVPRSKLGDHLVVSFAKVAEFQRRAAIHFHAVVRLDGPDGAGSSGPAWATEDLILDAVEHAAASTFVMVADSDAYGTERIGWGGQFDAQPIRPFSDGDAPSDAAVAGYVAKYVSKSAADTGAGLDYRVTSLEGIRAAVVTPHVRALMATCWRLGGLAELEHLRLRSWAHGVGYRGHILTKSRRYSTTYTALREERAEYRQGDTEPGDNSALIAESSWRYVGSGYTPGEAGIAVGIAEGIAQSRRLYKESLEDGDWRWVK</sequence>
<proteinExistence type="predicted"/>
<dbReference type="EMBL" id="LMWN01000021">
    <property type="protein sequence ID" value="KUN05365.1"/>
    <property type="molecule type" value="Genomic_DNA"/>
</dbReference>
<dbReference type="OrthoDB" id="3203793at2"/>
<accession>A0A101P5N5</accession>
<organism evidence="1 2">
    <name type="scientific">Streptomyces yokosukanensis</name>
    <dbReference type="NCBI Taxonomy" id="67386"/>
    <lineage>
        <taxon>Bacteria</taxon>
        <taxon>Bacillati</taxon>
        <taxon>Actinomycetota</taxon>
        <taxon>Actinomycetes</taxon>
        <taxon>Kitasatosporales</taxon>
        <taxon>Streptomycetaceae</taxon>
        <taxon>Streptomyces</taxon>
    </lineage>
</organism>
<keyword evidence="2" id="KW-1185">Reference proteome</keyword>
<name>A0A101P5N5_9ACTN</name>
<evidence type="ECO:0000313" key="2">
    <source>
        <dbReference type="Proteomes" id="UP000053127"/>
    </source>
</evidence>
<dbReference type="Proteomes" id="UP000053127">
    <property type="component" value="Unassembled WGS sequence"/>
</dbReference>
<dbReference type="STRING" id="67386.AQI95_17715"/>
<gene>
    <name evidence="1" type="ORF">AQI95_17715</name>
</gene>
<reference evidence="1 2" key="1">
    <citation type="submission" date="2015-10" db="EMBL/GenBank/DDBJ databases">
        <title>Draft genome sequence of Streptomyces yokosukanensis DSM 40224, type strain for the species Streptomyces yokosukanensis.</title>
        <authorList>
            <person name="Ruckert C."/>
            <person name="Winkler A."/>
            <person name="Kalinowski J."/>
            <person name="Kampfer P."/>
            <person name="Glaeser S."/>
        </authorList>
    </citation>
    <scope>NUCLEOTIDE SEQUENCE [LARGE SCALE GENOMIC DNA]</scope>
    <source>
        <strain evidence="1 2">DSM 40224</strain>
    </source>
</reference>
<dbReference type="InterPro" id="IPR046828">
    <property type="entry name" value="RepSA"/>
</dbReference>
<dbReference type="Pfam" id="PF20199">
    <property type="entry name" value="RepSA"/>
    <property type="match status" value="1"/>
</dbReference>